<feature type="compositionally biased region" description="Low complexity" evidence="1">
    <location>
        <begin position="73"/>
        <end position="90"/>
    </location>
</feature>
<gene>
    <name evidence="3" type="ORF">QBZ16_002313</name>
</gene>
<keyword evidence="4" id="KW-1185">Reference proteome</keyword>
<proteinExistence type="predicted"/>
<accession>A0AAD9ILQ7</accession>
<feature type="region of interest" description="Disordered" evidence="1">
    <location>
        <begin position="54"/>
        <end position="124"/>
    </location>
</feature>
<name>A0AAD9ILQ7_PROWI</name>
<organism evidence="3 4">
    <name type="scientific">Prototheca wickerhamii</name>
    <dbReference type="NCBI Taxonomy" id="3111"/>
    <lineage>
        <taxon>Eukaryota</taxon>
        <taxon>Viridiplantae</taxon>
        <taxon>Chlorophyta</taxon>
        <taxon>core chlorophytes</taxon>
        <taxon>Trebouxiophyceae</taxon>
        <taxon>Chlorellales</taxon>
        <taxon>Chlorellaceae</taxon>
        <taxon>Prototheca</taxon>
    </lineage>
</organism>
<dbReference type="Proteomes" id="UP001255856">
    <property type="component" value="Unassembled WGS sequence"/>
</dbReference>
<dbReference type="PANTHER" id="PTHR12436">
    <property type="entry name" value="80 KDA MCM3-ASSOCIATED PROTEIN"/>
    <property type="match status" value="1"/>
</dbReference>
<evidence type="ECO:0000256" key="1">
    <source>
        <dbReference type="SAM" id="MobiDB-lite"/>
    </source>
</evidence>
<dbReference type="PANTHER" id="PTHR12436:SF4">
    <property type="entry name" value="LEUKOCYTE RECEPTOR CLUSTER MEMBER 8"/>
    <property type="match status" value="1"/>
</dbReference>
<dbReference type="Gene3D" id="1.25.40.990">
    <property type="match status" value="1"/>
</dbReference>
<dbReference type="InterPro" id="IPR005062">
    <property type="entry name" value="SAC3/GANP/THP3_conserved"/>
</dbReference>
<feature type="domain" description="SAC3/GANP/THP3 conserved" evidence="2">
    <location>
        <begin position="291"/>
        <end position="390"/>
    </location>
</feature>
<comment type="caution">
    <text evidence="3">The sequence shown here is derived from an EMBL/GenBank/DDBJ whole genome shotgun (WGS) entry which is preliminary data.</text>
</comment>
<feature type="compositionally biased region" description="Gly residues" evidence="1">
    <location>
        <begin position="91"/>
        <end position="106"/>
    </location>
</feature>
<dbReference type="InterPro" id="IPR045107">
    <property type="entry name" value="SAC3/GANP/THP3"/>
</dbReference>
<evidence type="ECO:0000313" key="4">
    <source>
        <dbReference type="Proteomes" id="UP001255856"/>
    </source>
</evidence>
<dbReference type="AlphaFoldDB" id="A0AAD9ILQ7"/>
<feature type="compositionally biased region" description="Low complexity" evidence="1">
    <location>
        <begin position="11"/>
        <end position="26"/>
    </location>
</feature>
<dbReference type="EMBL" id="JASFZW010000002">
    <property type="protein sequence ID" value="KAK2079918.1"/>
    <property type="molecule type" value="Genomic_DNA"/>
</dbReference>
<reference evidence="3" key="1">
    <citation type="submission" date="2021-01" db="EMBL/GenBank/DDBJ databases">
        <authorList>
            <person name="Eckstrom K.M.E."/>
        </authorList>
    </citation>
    <scope>NUCLEOTIDE SEQUENCE</scope>
    <source>
        <strain evidence="3">UVCC 0001</strain>
    </source>
</reference>
<dbReference type="Pfam" id="PF03399">
    <property type="entry name" value="SAC3_GANP"/>
    <property type="match status" value="1"/>
</dbReference>
<evidence type="ECO:0000259" key="2">
    <source>
        <dbReference type="Pfam" id="PF03399"/>
    </source>
</evidence>
<dbReference type="GO" id="GO:0005634">
    <property type="term" value="C:nucleus"/>
    <property type="evidence" value="ECO:0007669"/>
    <property type="project" value="TreeGrafter"/>
</dbReference>
<sequence>MPTSIRPSFLPVPAAARPAGGAAPPAGGAPPAPSAWPSSLKAYVERAFVATPTRLRPALQQPAPWRPTFQPTRAQKQQQRQDQGGQEAAGAAGGVVGRGGGAGRGGQRAAARASRFGGGGSEADAALPASFAESRARRRRVLQLMEDSGGALPEDEADWDALAIKGTSTSLEKSYYRLTSAPHPSTVRPEPVLREALVRLTTRVARGEVGYFYALDQFKGLRQDCTVQHLRGELTLRVYRAHARAALEYGDLQEYNQCQGRLFALEHGALSAEKGSGAQVGSAGPGDRASDADTRAEFLAYRILYQAAHARQGEGGPALLRTLRALRADPAAAAHPAVRHALAAQRALAARDCARFARLRACAPRLSAALMDLALPALRFEALGAAVKAFRPGIAVRYEGEGAPAGDEASGTRACLLWLEECQALVTRAPGEPPTLNCKDSLGRLVPPAPKEVVAHGDANLDIGDFLKSVAAW</sequence>
<feature type="region of interest" description="Disordered" evidence="1">
    <location>
        <begin position="1"/>
        <end position="37"/>
    </location>
</feature>
<evidence type="ECO:0000313" key="3">
    <source>
        <dbReference type="EMBL" id="KAK2079918.1"/>
    </source>
</evidence>
<protein>
    <recommendedName>
        <fullName evidence="2">SAC3/GANP/THP3 conserved domain-containing protein</fullName>
    </recommendedName>
</protein>